<dbReference type="Proteomes" id="UP000034164">
    <property type="component" value="Unassembled WGS sequence"/>
</dbReference>
<dbReference type="EMBL" id="LCZI01001044">
    <property type="protein sequence ID" value="KKZ62760.1"/>
    <property type="molecule type" value="Genomic_DNA"/>
</dbReference>
<gene>
    <name evidence="1" type="ORF">EMCG_02870</name>
</gene>
<evidence type="ECO:0000313" key="2">
    <source>
        <dbReference type="Proteomes" id="UP000034164"/>
    </source>
</evidence>
<organism evidence="1 2">
    <name type="scientific">[Emmonsia] crescens</name>
    <dbReference type="NCBI Taxonomy" id="73230"/>
    <lineage>
        <taxon>Eukaryota</taxon>
        <taxon>Fungi</taxon>
        <taxon>Dikarya</taxon>
        <taxon>Ascomycota</taxon>
        <taxon>Pezizomycotina</taxon>
        <taxon>Eurotiomycetes</taxon>
        <taxon>Eurotiomycetidae</taxon>
        <taxon>Onygenales</taxon>
        <taxon>Ajellomycetaceae</taxon>
        <taxon>Emergomyces</taxon>
    </lineage>
</organism>
<dbReference type="AlphaFoldDB" id="A0A0G2HY78"/>
<proteinExistence type="predicted"/>
<name>A0A0G2HY78_9EURO</name>
<protein>
    <submittedName>
        <fullName evidence="1">Uncharacterized protein</fullName>
    </submittedName>
</protein>
<comment type="caution">
    <text evidence="1">The sequence shown here is derived from an EMBL/GenBank/DDBJ whole genome shotgun (WGS) entry which is preliminary data.</text>
</comment>
<evidence type="ECO:0000313" key="1">
    <source>
        <dbReference type="EMBL" id="KKZ62760.1"/>
    </source>
</evidence>
<dbReference type="VEuPathDB" id="FungiDB:EMCG_02870"/>
<sequence length="79" mass="9285">MGTTLQIYMVSLKRKPKPMYCQNDETEFECLDIIHEMTLTRQQLGEIPRSKPVRLFCLAMAQVEQLSGSPTYQQQEFER</sequence>
<accession>A0A0G2HY78</accession>
<reference evidence="2" key="1">
    <citation type="journal article" date="2015" name="PLoS Genet.">
        <title>The dynamic genome and transcriptome of the human fungal pathogen Blastomyces and close relative Emmonsia.</title>
        <authorList>
            <person name="Munoz J.F."/>
            <person name="Gauthier G.M."/>
            <person name="Desjardins C.A."/>
            <person name="Gallo J.E."/>
            <person name="Holder J."/>
            <person name="Sullivan T.D."/>
            <person name="Marty A.J."/>
            <person name="Carmen J.C."/>
            <person name="Chen Z."/>
            <person name="Ding L."/>
            <person name="Gujja S."/>
            <person name="Magrini V."/>
            <person name="Misas E."/>
            <person name="Mitreva M."/>
            <person name="Priest M."/>
            <person name="Saif S."/>
            <person name="Whiston E.A."/>
            <person name="Young S."/>
            <person name="Zeng Q."/>
            <person name="Goldman W.E."/>
            <person name="Mardis E.R."/>
            <person name="Taylor J.W."/>
            <person name="McEwen J.G."/>
            <person name="Clay O.K."/>
            <person name="Klein B.S."/>
            <person name="Cuomo C.A."/>
        </authorList>
    </citation>
    <scope>NUCLEOTIDE SEQUENCE [LARGE SCALE GENOMIC DNA]</scope>
    <source>
        <strain evidence="2">UAMH 3008</strain>
    </source>
</reference>